<dbReference type="AlphaFoldDB" id="Q6D324"/>
<evidence type="ECO:0000313" key="3">
    <source>
        <dbReference type="Proteomes" id="UP000007966"/>
    </source>
</evidence>
<gene>
    <name evidence="2" type="ordered locus">ECA2920</name>
</gene>
<dbReference type="EMBL" id="BX950851">
    <property type="protein sequence ID" value="CAG75820.1"/>
    <property type="molecule type" value="Genomic_DNA"/>
</dbReference>
<feature type="transmembrane region" description="Helical" evidence="1">
    <location>
        <begin position="15"/>
        <end position="34"/>
    </location>
</feature>
<keyword evidence="1" id="KW-1133">Transmembrane helix</keyword>
<dbReference type="Proteomes" id="UP000007966">
    <property type="component" value="Chromosome"/>
</dbReference>
<dbReference type="HOGENOM" id="CLU_3010201_0_0_6"/>
<keyword evidence="1" id="KW-0812">Transmembrane</keyword>
<dbReference type="STRING" id="218491.ECA2920"/>
<keyword evidence="3" id="KW-1185">Reference proteome</keyword>
<reference evidence="2" key="1">
    <citation type="submission" date="2004-02" db="EMBL/GenBank/DDBJ databases">
        <title>The genome sequence of the enterobacterial phytopathogen Erwinia carotovora subsp. atroseptica SCRI1043 and functional genomic identification of novel virulence factors.</title>
        <authorList>
            <person name="Bell K.S."/>
            <person name="Sebaihia M."/>
            <person name="Pritchard L."/>
            <person name="Holden M."/>
            <person name="Hyman L.J."/>
            <person name="Holeva M.C."/>
            <person name="Thomson N.R."/>
            <person name="Bentley S.D."/>
            <person name="Churcher C."/>
            <person name="Mungall K."/>
            <person name="Atkin R."/>
            <person name="Bason N."/>
            <person name="Brooks K."/>
            <person name="Chillingworth T."/>
            <person name="Clark K."/>
            <person name="Doggett J."/>
            <person name="Fraser A."/>
            <person name="Hance Z."/>
            <person name="Hauser H."/>
            <person name="Jagels K."/>
            <person name="Moule S."/>
            <person name="Norbertczak H."/>
            <person name="Ormond D."/>
            <person name="Price C."/>
            <person name="Quail M.A."/>
            <person name="Sanders M."/>
            <person name="Walker D."/>
            <person name="Whitehead S."/>
            <person name="Salmond G.P.C."/>
            <person name="Birch P.R.J."/>
            <person name="Barrell B.G."/>
            <person name="Parkhill J."/>
            <person name="Toth I.K."/>
        </authorList>
    </citation>
    <scope>NUCLEOTIDE SEQUENCE</scope>
    <source>
        <strain evidence="2">SCRI1043</strain>
    </source>
</reference>
<keyword evidence="1" id="KW-0472">Membrane</keyword>
<organism evidence="2 3">
    <name type="scientific">Pectobacterium atrosepticum (strain SCRI 1043 / ATCC BAA-672)</name>
    <name type="common">Erwinia carotovora subsp. atroseptica</name>
    <dbReference type="NCBI Taxonomy" id="218491"/>
    <lineage>
        <taxon>Bacteria</taxon>
        <taxon>Pseudomonadati</taxon>
        <taxon>Pseudomonadota</taxon>
        <taxon>Gammaproteobacteria</taxon>
        <taxon>Enterobacterales</taxon>
        <taxon>Pectobacteriaceae</taxon>
        <taxon>Pectobacterium</taxon>
    </lineage>
</organism>
<protein>
    <submittedName>
        <fullName evidence="2">Membrane protein</fullName>
    </submittedName>
</protein>
<accession>Q6D324</accession>
<evidence type="ECO:0000313" key="2">
    <source>
        <dbReference type="EMBL" id="CAG75820.1"/>
    </source>
</evidence>
<sequence length="56" mass="6478">MCCIHRLNSQLHIQFFNAPILGCLTSFFTFSMLLNEIALSQLKANIYRENNDQKDA</sequence>
<name>Q6D324_PECAS</name>
<evidence type="ECO:0000256" key="1">
    <source>
        <dbReference type="SAM" id="Phobius"/>
    </source>
</evidence>
<proteinExistence type="predicted"/>
<dbReference type="KEGG" id="eca:ECA2920"/>